<organism evidence="1 2">
    <name type="scientific">Actinidia rufa</name>
    <dbReference type="NCBI Taxonomy" id="165716"/>
    <lineage>
        <taxon>Eukaryota</taxon>
        <taxon>Viridiplantae</taxon>
        <taxon>Streptophyta</taxon>
        <taxon>Embryophyta</taxon>
        <taxon>Tracheophyta</taxon>
        <taxon>Spermatophyta</taxon>
        <taxon>Magnoliopsida</taxon>
        <taxon>eudicotyledons</taxon>
        <taxon>Gunneridae</taxon>
        <taxon>Pentapetalae</taxon>
        <taxon>asterids</taxon>
        <taxon>Ericales</taxon>
        <taxon>Actinidiaceae</taxon>
        <taxon>Actinidia</taxon>
    </lineage>
</organism>
<comment type="caution">
    <text evidence="1">The sequence shown here is derived from an EMBL/GenBank/DDBJ whole genome shotgun (WGS) entry which is preliminary data.</text>
</comment>
<dbReference type="EMBL" id="BJWL01000274">
    <property type="protein sequence ID" value="GFS37234.1"/>
    <property type="molecule type" value="Genomic_DNA"/>
</dbReference>
<dbReference type="Proteomes" id="UP000585474">
    <property type="component" value="Unassembled WGS sequence"/>
</dbReference>
<protein>
    <submittedName>
        <fullName evidence="1">DWD (DDB1-binding WD40 protein) hypersensitive to ABA 2</fullName>
    </submittedName>
</protein>
<proteinExistence type="predicted"/>
<keyword evidence="2" id="KW-1185">Reference proteome</keyword>
<gene>
    <name evidence="1" type="ORF">Acr_00g0050820</name>
</gene>
<dbReference type="AlphaFoldDB" id="A0A7J0DM85"/>
<evidence type="ECO:0000313" key="2">
    <source>
        <dbReference type="Proteomes" id="UP000585474"/>
    </source>
</evidence>
<reference evidence="2" key="1">
    <citation type="submission" date="2019-07" db="EMBL/GenBank/DDBJ databases">
        <title>De Novo Assembly of kiwifruit Actinidia rufa.</title>
        <authorList>
            <person name="Sugita-Konishi S."/>
            <person name="Sato K."/>
            <person name="Mori E."/>
            <person name="Abe Y."/>
            <person name="Kisaki G."/>
            <person name="Hamano K."/>
            <person name="Suezawa K."/>
            <person name="Otani M."/>
            <person name="Fukuda T."/>
            <person name="Manabe T."/>
            <person name="Gomi K."/>
            <person name="Tabuchi M."/>
            <person name="Akimitsu K."/>
            <person name="Kataoka I."/>
        </authorList>
    </citation>
    <scope>NUCLEOTIDE SEQUENCE [LARGE SCALE GENOMIC DNA]</scope>
    <source>
        <strain evidence="2">cv. Fuchu</strain>
    </source>
</reference>
<accession>A0A7J0DM85</accession>
<dbReference type="OrthoDB" id="196957at2759"/>
<name>A0A7J0DM85_9ERIC</name>
<sequence length="94" mass="10638">MHLIRLSSGGIELVCEGLFSHPNEIWDLSSCSFDQRIFSFLLRWNVWDVVHIKKLSKSSDSCRCSNFGSSSAREARLSVGSKCAYGRQINQKLL</sequence>
<evidence type="ECO:0000313" key="1">
    <source>
        <dbReference type="EMBL" id="GFS37234.1"/>
    </source>
</evidence>